<dbReference type="AlphaFoldDB" id="A0A1G8AJR7"/>
<evidence type="ECO:0000313" key="3">
    <source>
        <dbReference type="Proteomes" id="UP000198923"/>
    </source>
</evidence>
<dbReference type="GO" id="GO:0016853">
    <property type="term" value="F:isomerase activity"/>
    <property type="evidence" value="ECO:0007669"/>
    <property type="project" value="UniProtKB-KW"/>
</dbReference>
<dbReference type="OrthoDB" id="3212108at2"/>
<dbReference type="EMBL" id="FNCN01000012">
    <property type="protein sequence ID" value="SDH21083.1"/>
    <property type="molecule type" value="Genomic_DNA"/>
</dbReference>
<protein>
    <submittedName>
        <fullName evidence="2">Peptidyl-prolyl cis-trans isomerase SurA</fullName>
    </submittedName>
</protein>
<evidence type="ECO:0000313" key="2">
    <source>
        <dbReference type="EMBL" id="SDH21083.1"/>
    </source>
</evidence>
<name>A0A1G8AJR7_9ACTN</name>
<organism evidence="2 3">
    <name type="scientific">Sinosporangium album</name>
    <dbReference type="NCBI Taxonomy" id="504805"/>
    <lineage>
        <taxon>Bacteria</taxon>
        <taxon>Bacillati</taxon>
        <taxon>Actinomycetota</taxon>
        <taxon>Actinomycetes</taxon>
        <taxon>Streptosporangiales</taxon>
        <taxon>Streptosporangiaceae</taxon>
        <taxon>Sinosporangium</taxon>
    </lineage>
</organism>
<sequence length="195" mass="20300">MKSIRIALGATLAGVALTACAPVQAGAAAVVGDQRVSASDLSNGVAEFETALAKAKIQPEQIQITSPTQSVLFQLASMKQFSQIIRNTGTSVSPGEVDAFIGGQGGPQQVEQALLTRGVPPSKVRNWVEVSIGVNKLLAKYGGGTDEAALNRGQQRLATDIEKVAISFNPRFGAFDAEKGFVDSARFGAVPQTKS</sequence>
<keyword evidence="2" id="KW-0413">Isomerase</keyword>
<dbReference type="STRING" id="504805.SAMN05421505_112188"/>
<reference evidence="2 3" key="1">
    <citation type="submission" date="2016-10" db="EMBL/GenBank/DDBJ databases">
        <authorList>
            <person name="de Groot N.N."/>
        </authorList>
    </citation>
    <scope>NUCLEOTIDE SEQUENCE [LARGE SCALE GENOMIC DNA]</scope>
    <source>
        <strain evidence="2 3">CPCC 201354</strain>
    </source>
</reference>
<dbReference type="Proteomes" id="UP000198923">
    <property type="component" value="Unassembled WGS sequence"/>
</dbReference>
<feature type="chain" id="PRO_5038835655" evidence="1">
    <location>
        <begin position="22"/>
        <end position="195"/>
    </location>
</feature>
<dbReference type="InterPro" id="IPR027304">
    <property type="entry name" value="Trigger_fact/SurA_dom_sf"/>
</dbReference>
<dbReference type="Gene3D" id="1.10.4030.10">
    <property type="entry name" value="Porin chaperone SurA, peptide-binding domain"/>
    <property type="match status" value="1"/>
</dbReference>
<feature type="signal peptide" evidence="1">
    <location>
        <begin position="1"/>
        <end position="21"/>
    </location>
</feature>
<dbReference type="PROSITE" id="PS51257">
    <property type="entry name" value="PROKAR_LIPOPROTEIN"/>
    <property type="match status" value="1"/>
</dbReference>
<gene>
    <name evidence="2" type="ORF">SAMN05421505_112188</name>
</gene>
<keyword evidence="1" id="KW-0732">Signal</keyword>
<dbReference type="RefSeq" id="WP_093171086.1">
    <property type="nucleotide sequence ID" value="NZ_FNCN01000012.1"/>
</dbReference>
<evidence type="ECO:0000256" key="1">
    <source>
        <dbReference type="SAM" id="SignalP"/>
    </source>
</evidence>
<dbReference type="SUPFAM" id="SSF109998">
    <property type="entry name" value="Triger factor/SurA peptide-binding domain-like"/>
    <property type="match status" value="1"/>
</dbReference>
<proteinExistence type="predicted"/>
<accession>A0A1G8AJR7</accession>
<keyword evidence="3" id="KW-1185">Reference proteome</keyword>